<dbReference type="RefSeq" id="WP_204635159.1">
    <property type="nucleotide sequence ID" value="NZ_JADIKC010000003.1"/>
</dbReference>
<evidence type="ECO:0000313" key="2">
    <source>
        <dbReference type="Proteomes" id="UP001430065"/>
    </source>
</evidence>
<proteinExistence type="predicted"/>
<accession>A0ABS2JQ51</accession>
<dbReference type="EMBL" id="JADIKC010000003">
    <property type="protein sequence ID" value="MBM7120709.1"/>
    <property type="molecule type" value="Genomic_DNA"/>
</dbReference>
<dbReference type="Proteomes" id="UP001430065">
    <property type="component" value="Unassembled WGS sequence"/>
</dbReference>
<evidence type="ECO:0000313" key="1">
    <source>
        <dbReference type="EMBL" id="MBM7120709.1"/>
    </source>
</evidence>
<keyword evidence="2" id="KW-1185">Reference proteome</keyword>
<comment type="caution">
    <text evidence="1">The sequence shown here is derived from an EMBL/GenBank/DDBJ whole genome shotgun (WGS) entry which is preliminary data.</text>
</comment>
<name>A0ABS2JQ51_9GAMM</name>
<gene>
    <name evidence="1" type="ORF">ISP20_05990</name>
</gene>
<sequence length="58" mass="6506">MQLILITNNIYEMSAGGFLQVKDHPIEQQTHPHPGFFRIHAAIDARRRHSSTALVSPG</sequence>
<protein>
    <submittedName>
        <fullName evidence="1">Uncharacterized protein</fullName>
    </submittedName>
</protein>
<reference evidence="1 2" key="1">
    <citation type="submission" date="2020-10" db="EMBL/GenBank/DDBJ databases">
        <title>Phylogeny of dyella-like bacteria.</title>
        <authorList>
            <person name="Fu J."/>
        </authorList>
    </citation>
    <scope>NUCLEOTIDE SEQUENCE [LARGE SCALE GENOMIC DNA]</scope>
    <source>
        <strain evidence="1 2">THG-B117</strain>
    </source>
</reference>
<organism evidence="1 2">
    <name type="scientific">Dyella kyungheensis</name>
    <dbReference type="NCBI Taxonomy" id="1242174"/>
    <lineage>
        <taxon>Bacteria</taxon>
        <taxon>Pseudomonadati</taxon>
        <taxon>Pseudomonadota</taxon>
        <taxon>Gammaproteobacteria</taxon>
        <taxon>Lysobacterales</taxon>
        <taxon>Rhodanobacteraceae</taxon>
        <taxon>Dyella</taxon>
    </lineage>
</organism>